<reference evidence="5" key="3">
    <citation type="submission" date="2023-06" db="EMBL/GenBank/DDBJ databases">
        <title>Pangenomics reveal diversification of enzyme families and niche specialization in globally abundant SAR202 bacteria.</title>
        <authorList>
            <person name="Saw J.H.W."/>
        </authorList>
    </citation>
    <scope>NUCLEOTIDE SEQUENCE [LARGE SCALE GENOMIC DNA]</scope>
    <source>
        <strain evidence="5">JH1073</strain>
    </source>
</reference>
<dbReference type="Gene3D" id="3.40.1440.10">
    <property type="entry name" value="GIY-YIG endonuclease"/>
    <property type="match status" value="1"/>
</dbReference>
<keyword evidence="5" id="KW-1185">Reference proteome</keyword>
<dbReference type="InterPro" id="IPR050190">
    <property type="entry name" value="UPF0213_domain"/>
</dbReference>
<evidence type="ECO:0000256" key="1">
    <source>
        <dbReference type="ARBA" id="ARBA00007435"/>
    </source>
</evidence>
<comment type="similarity">
    <text evidence="1">Belongs to the UPF0213 family.</text>
</comment>
<dbReference type="CDD" id="cd10449">
    <property type="entry name" value="GIY-YIG_SLX1_like"/>
    <property type="match status" value="1"/>
</dbReference>
<evidence type="ECO:0000313" key="3">
    <source>
        <dbReference type="EMBL" id="MDG0868173.1"/>
    </source>
</evidence>
<dbReference type="Proteomes" id="UP001219901">
    <property type="component" value="Chromosome"/>
</dbReference>
<reference evidence="5 6" key="1">
    <citation type="submission" date="2019-11" db="EMBL/GenBank/DDBJ databases">
        <authorList>
            <person name="Cho J.-C."/>
        </authorList>
    </citation>
    <scope>NUCLEOTIDE SEQUENCE [LARGE SCALE GENOMIC DNA]</scope>
    <source>
        <strain evidence="4 5">JH1073</strain>
        <strain evidence="3 6">JH702</strain>
    </source>
</reference>
<sequence>MYFVYILESDPSGRLYVGSTQDVEARVARHNEGRSKSTKSHRPWTVIYTEAFETRSDAMKRELHIKSWKSRRYILELIGTSR</sequence>
<dbReference type="Proteomes" id="UP001321249">
    <property type="component" value="Unassembled WGS sequence"/>
</dbReference>
<dbReference type="EMBL" id="CP046147">
    <property type="protein sequence ID" value="WFG38646.1"/>
    <property type="molecule type" value="Genomic_DNA"/>
</dbReference>
<evidence type="ECO:0000313" key="5">
    <source>
        <dbReference type="Proteomes" id="UP001219901"/>
    </source>
</evidence>
<dbReference type="PANTHER" id="PTHR34477">
    <property type="entry name" value="UPF0213 PROTEIN YHBQ"/>
    <property type="match status" value="1"/>
</dbReference>
<dbReference type="SUPFAM" id="SSF82771">
    <property type="entry name" value="GIY-YIG endonuclease"/>
    <property type="match status" value="1"/>
</dbReference>
<feature type="domain" description="GIY-YIG" evidence="2">
    <location>
        <begin position="1"/>
        <end position="75"/>
    </location>
</feature>
<dbReference type="AlphaFoldDB" id="A0AAJ6CQU7"/>
<dbReference type="EMBL" id="WMBE01000010">
    <property type="protein sequence ID" value="MDG0868173.1"/>
    <property type="molecule type" value="Genomic_DNA"/>
</dbReference>
<evidence type="ECO:0000313" key="6">
    <source>
        <dbReference type="Proteomes" id="UP001321249"/>
    </source>
</evidence>
<proteinExistence type="inferred from homology"/>
<evidence type="ECO:0000313" key="4">
    <source>
        <dbReference type="EMBL" id="WFG38646.1"/>
    </source>
</evidence>
<reference evidence="4" key="2">
    <citation type="journal article" date="2023" name="Nat. Commun.">
        <title>Cultivation of marine bacteria of the SAR202 clade.</title>
        <authorList>
            <person name="Lim Y."/>
            <person name="Seo J.H."/>
            <person name="Giovannoni S.J."/>
            <person name="Kang I."/>
            <person name="Cho J.C."/>
        </authorList>
    </citation>
    <scope>NUCLEOTIDE SEQUENCE</scope>
    <source>
        <strain evidence="4">JH1073</strain>
    </source>
</reference>
<accession>A0AAJ6CQU7</accession>
<dbReference type="InterPro" id="IPR000305">
    <property type="entry name" value="GIY-YIG_endonuc"/>
</dbReference>
<protein>
    <submittedName>
        <fullName evidence="4">GIY-YIG nuclease family protein</fullName>
    </submittedName>
</protein>
<dbReference type="PROSITE" id="PS50164">
    <property type="entry name" value="GIY_YIG"/>
    <property type="match status" value="1"/>
</dbReference>
<dbReference type="RefSeq" id="WP_342841606.1">
    <property type="nucleotide sequence ID" value="NZ_CP046146.1"/>
</dbReference>
<name>A0AAJ6CQU7_9CHLR</name>
<dbReference type="InterPro" id="IPR035901">
    <property type="entry name" value="GIY-YIG_endonuc_sf"/>
</dbReference>
<dbReference type="PANTHER" id="PTHR34477:SF1">
    <property type="entry name" value="UPF0213 PROTEIN YHBQ"/>
    <property type="match status" value="1"/>
</dbReference>
<evidence type="ECO:0000259" key="2">
    <source>
        <dbReference type="PROSITE" id="PS50164"/>
    </source>
</evidence>
<gene>
    <name evidence="3" type="ORF">GKO46_14005</name>
    <name evidence="4" type="ORF">GKO48_03165</name>
</gene>
<dbReference type="Pfam" id="PF01541">
    <property type="entry name" value="GIY-YIG"/>
    <property type="match status" value="1"/>
</dbReference>
<organism evidence="4 5">
    <name type="scientific">Candidatus Lucifugimonas marina</name>
    <dbReference type="NCBI Taxonomy" id="3038979"/>
    <lineage>
        <taxon>Bacteria</taxon>
        <taxon>Bacillati</taxon>
        <taxon>Chloroflexota</taxon>
        <taxon>Dehalococcoidia</taxon>
        <taxon>SAR202 cluster</taxon>
        <taxon>Candidatus Lucifugimonadales</taxon>
        <taxon>Candidatus Lucifugimonadaceae</taxon>
        <taxon>Candidatus Lucifugimonas</taxon>
    </lineage>
</organism>